<evidence type="ECO:0000256" key="10">
    <source>
        <dbReference type="PROSITE-ProRule" id="PRU00409"/>
    </source>
</evidence>
<dbReference type="NCBIfam" id="TIGR00768">
    <property type="entry name" value="rimK_fam"/>
    <property type="match status" value="1"/>
</dbReference>
<protein>
    <submittedName>
        <fullName evidence="12">RimK family alpha-L-glutamate ligase</fullName>
    </submittedName>
</protein>
<dbReference type="InterPro" id="IPR013651">
    <property type="entry name" value="ATP-grasp_RimK-type"/>
</dbReference>
<dbReference type="Proteomes" id="UP000253872">
    <property type="component" value="Unassembled WGS sequence"/>
</dbReference>
<dbReference type="GO" id="GO:0018169">
    <property type="term" value="F:ribosomal S6-glutamic acid ligase activity"/>
    <property type="evidence" value="ECO:0007669"/>
    <property type="project" value="TreeGrafter"/>
</dbReference>
<dbReference type="Pfam" id="PF18030">
    <property type="entry name" value="Rimk_N"/>
    <property type="match status" value="1"/>
</dbReference>
<evidence type="ECO:0000313" key="12">
    <source>
        <dbReference type="EMBL" id="RDE73291.1"/>
    </source>
</evidence>
<keyword evidence="6 10" id="KW-0067">ATP-binding</keyword>
<evidence type="ECO:0000313" key="13">
    <source>
        <dbReference type="Proteomes" id="UP000253872"/>
    </source>
</evidence>
<evidence type="ECO:0000256" key="2">
    <source>
        <dbReference type="ARBA" id="ARBA00001946"/>
    </source>
</evidence>
<dbReference type="GO" id="GO:0005737">
    <property type="term" value="C:cytoplasm"/>
    <property type="evidence" value="ECO:0007669"/>
    <property type="project" value="TreeGrafter"/>
</dbReference>
<dbReference type="SUPFAM" id="SSF56059">
    <property type="entry name" value="Glutathione synthetase ATP-binding domain-like"/>
    <property type="match status" value="1"/>
</dbReference>
<dbReference type="Pfam" id="PF08443">
    <property type="entry name" value="RimK"/>
    <property type="match status" value="1"/>
</dbReference>
<evidence type="ECO:0000256" key="8">
    <source>
        <dbReference type="ARBA" id="ARBA00022917"/>
    </source>
</evidence>
<dbReference type="EMBL" id="QEPN01000002">
    <property type="protein sequence ID" value="RDE73291.1"/>
    <property type="molecule type" value="Genomic_DNA"/>
</dbReference>
<dbReference type="Gene3D" id="3.30.1490.20">
    <property type="entry name" value="ATP-grasp fold, A domain"/>
    <property type="match status" value="1"/>
</dbReference>
<dbReference type="InterPro" id="IPR011761">
    <property type="entry name" value="ATP-grasp"/>
</dbReference>
<dbReference type="PROSITE" id="PS50975">
    <property type="entry name" value="ATP_GRASP"/>
    <property type="match status" value="1"/>
</dbReference>
<name>A0A369YEX7_9PAST</name>
<reference evidence="12 13" key="1">
    <citation type="submission" date="2018-05" db="EMBL/GenBank/DDBJ databases">
        <title>Draft Genome Sequences for a Diverse set of 7 Haemophilus Species.</title>
        <authorList>
            <person name="Nichols M."/>
            <person name="Topaz N."/>
            <person name="Wang X."/>
            <person name="Wang X."/>
            <person name="Boxrud D."/>
        </authorList>
    </citation>
    <scope>NUCLEOTIDE SEQUENCE [LARGE SCALE GENOMIC DNA]</scope>
    <source>
        <strain evidence="12 13">C2002001239</strain>
    </source>
</reference>
<evidence type="ECO:0000256" key="6">
    <source>
        <dbReference type="ARBA" id="ARBA00022840"/>
    </source>
</evidence>
<keyword evidence="8" id="KW-0648">Protein biosynthesis</keyword>
<dbReference type="PANTHER" id="PTHR21621">
    <property type="entry name" value="RIBOSOMAL PROTEIN S6 MODIFICATION PROTEIN"/>
    <property type="match status" value="1"/>
</dbReference>
<dbReference type="GO" id="GO:0009432">
    <property type="term" value="P:SOS response"/>
    <property type="evidence" value="ECO:0007669"/>
    <property type="project" value="TreeGrafter"/>
</dbReference>
<proteinExistence type="predicted"/>
<evidence type="ECO:0000256" key="1">
    <source>
        <dbReference type="ARBA" id="ARBA00001936"/>
    </source>
</evidence>
<dbReference type="InterPro" id="IPR041107">
    <property type="entry name" value="Rimk_N"/>
</dbReference>
<comment type="cofactor">
    <cofactor evidence="2">
        <name>Mg(2+)</name>
        <dbReference type="ChEBI" id="CHEBI:18420"/>
    </cofactor>
</comment>
<evidence type="ECO:0000256" key="9">
    <source>
        <dbReference type="ARBA" id="ARBA00023211"/>
    </source>
</evidence>
<dbReference type="AlphaFoldDB" id="A0A369YEX7"/>
<comment type="caution">
    <text evidence="12">The sequence shown here is derived from an EMBL/GenBank/DDBJ whole genome shotgun (WGS) entry which is preliminary data.</text>
</comment>
<sequence length="307" mass="33514">MKWLALCREPRLYSCERLKQACEAKGIELDILDPNKMSLKLVKQQNNVQCEVWYQAGDNPKNRQVPVEISDYQAVLPRFGTSSTEMGCRVLQLFEALGIPTLNTAQAIGLARDKWQSLQVLAANHIPVPTSSLSGSLFEKKSAVQWHSSPVVIKTLVGSQGVGVMLSDNQPQAVSLLETFTQANIQALLQDFVPEAKGQDIRAFVIGNQVVAAMQRSGAENDFRANLHQGGQAKKIELSQALQDLAVRAARVIGLDVAGVDLIQSTDGFLVLEVNASPGLEGIEQATGMNIAKQMVEYLFAKKEKTV</sequence>
<dbReference type="FunFam" id="3.30.470.20:FF:000058">
    <property type="entry name" value="Alpha-aminoadipate--LysW ligase LysX protein"/>
    <property type="match status" value="1"/>
</dbReference>
<dbReference type="RefSeq" id="WP_111402439.1">
    <property type="nucleotide sequence ID" value="NZ_QEPN01000002.1"/>
</dbReference>
<feature type="domain" description="ATP-grasp" evidence="11">
    <location>
        <begin position="118"/>
        <end position="300"/>
    </location>
</feature>
<evidence type="ECO:0000256" key="4">
    <source>
        <dbReference type="ARBA" id="ARBA00022723"/>
    </source>
</evidence>
<evidence type="ECO:0000259" key="11">
    <source>
        <dbReference type="PROSITE" id="PS50975"/>
    </source>
</evidence>
<comment type="cofactor">
    <cofactor evidence="1">
        <name>Mn(2+)</name>
        <dbReference type="ChEBI" id="CHEBI:29035"/>
    </cofactor>
</comment>
<accession>A0A369YEX7</accession>
<evidence type="ECO:0000256" key="7">
    <source>
        <dbReference type="ARBA" id="ARBA00022842"/>
    </source>
</evidence>
<dbReference type="GO" id="GO:0046872">
    <property type="term" value="F:metal ion binding"/>
    <property type="evidence" value="ECO:0007669"/>
    <property type="project" value="UniProtKB-KW"/>
</dbReference>
<dbReference type="Gene3D" id="3.30.470.20">
    <property type="entry name" value="ATP-grasp fold, B domain"/>
    <property type="match status" value="1"/>
</dbReference>
<keyword evidence="3 12" id="KW-0436">Ligase</keyword>
<keyword evidence="5 10" id="KW-0547">Nucleotide-binding</keyword>
<evidence type="ECO:0000256" key="5">
    <source>
        <dbReference type="ARBA" id="ARBA00022741"/>
    </source>
</evidence>
<dbReference type="InterPro" id="IPR004666">
    <property type="entry name" value="Rp_bS6_RimK/Lys_biosynth_LsyX"/>
</dbReference>
<dbReference type="GO" id="GO:0006412">
    <property type="term" value="P:translation"/>
    <property type="evidence" value="ECO:0007669"/>
    <property type="project" value="UniProtKB-KW"/>
</dbReference>
<dbReference type="STRING" id="1035839.GCA_000238795_00456"/>
<evidence type="ECO:0000256" key="3">
    <source>
        <dbReference type="ARBA" id="ARBA00022598"/>
    </source>
</evidence>
<dbReference type="GO" id="GO:0005524">
    <property type="term" value="F:ATP binding"/>
    <property type="evidence" value="ECO:0007669"/>
    <property type="project" value="UniProtKB-UniRule"/>
</dbReference>
<keyword evidence="9" id="KW-0464">Manganese</keyword>
<dbReference type="InterPro" id="IPR013815">
    <property type="entry name" value="ATP_grasp_subdomain_1"/>
</dbReference>
<gene>
    <name evidence="12" type="ORF">DPV93_04170</name>
</gene>
<keyword evidence="4" id="KW-0479">Metal-binding</keyword>
<dbReference type="Gene3D" id="3.40.50.20">
    <property type="match status" value="1"/>
</dbReference>
<organism evidence="12 13">
    <name type="scientific">Haemophilus sputorum</name>
    <dbReference type="NCBI Taxonomy" id="1078480"/>
    <lineage>
        <taxon>Bacteria</taxon>
        <taxon>Pseudomonadati</taxon>
        <taxon>Pseudomonadota</taxon>
        <taxon>Gammaproteobacteria</taxon>
        <taxon>Pasteurellales</taxon>
        <taxon>Pasteurellaceae</taxon>
        <taxon>Haemophilus</taxon>
    </lineage>
</organism>
<dbReference type="PANTHER" id="PTHR21621:SF7">
    <property type="entry name" value="RIBOSOMAL PROTEIN BS6--L-GLUTAMATE LIGASE"/>
    <property type="match status" value="1"/>
</dbReference>
<keyword evidence="7" id="KW-0460">Magnesium</keyword>